<proteinExistence type="predicted"/>
<feature type="domain" description="BTB" evidence="2">
    <location>
        <begin position="38"/>
        <end position="135"/>
    </location>
</feature>
<organism evidence="3 4">
    <name type="scientific">Rhynchosporium graminicola</name>
    <dbReference type="NCBI Taxonomy" id="2792576"/>
    <lineage>
        <taxon>Eukaryota</taxon>
        <taxon>Fungi</taxon>
        <taxon>Dikarya</taxon>
        <taxon>Ascomycota</taxon>
        <taxon>Pezizomycotina</taxon>
        <taxon>Leotiomycetes</taxon>
        <taxon>Helotiales</taxon>
        <taxon>Ploettnerulaceae</taxon>
        <taxon>Rhynchosporium</taxon>
    </lineage>
</organism>
<evidence type="ECO:0000256" key="1">
    <source>
        <dbReference type="SAM" id="MobiDB-lite"/>
    </source>
</evidence>
<keyword evidence="4" id="KW-1185">Reference proteome</keyword>
<dbReference type="InterPro" id="IPR011333">
    <property type="entry name" value="SKP1/BTB/POZ_sf"/>
</dbReference>
<protein>
    <recommendedName>
        <fullName evidence="2">BTB domain-containing protein</fullName>
    </recommendedName>
</protein>
<gene>
    <name evidence="3" type="ORF">RCO7_10875</name>
</gene>
<reference evidence="4" key="1">
    <citation type="submission" date="2016-03" db="EMBL/GenBank/DDBJ databases">
        <authorList>
            <person name="Ploux O."/>
        </authorList>
    </citation>
    <scope>NUCLEOTIDE SEQUENCE [LARGE SCALE GENOMIC DNA]</scope>
    <source>
        <strain evidence="4">UK7</strain>
    </source>
</reference>
<dbReference type="InterPro" id="IPR000210">
    <property type="entry name" value="BTB/POZ_dom"/>
</dbReference>
<dbReference type="SUPFAM" id="SSF54695">
    <property type="entry name" value="POZ domain"/>
    <property type="match status" value="1"/>
</dbReference>
<comment type="caution">
    <text evidence="3">The sequence shown here is derived from an EMBL/GenBank/DDBJ whole genome shotgun (WGS) entry which is preliminary data.</text>
</comment>
<dbReference type="InParanoid" id="A0A1E1LBC4"/>
<feature type="region of interest" description="Disordered" evidence="1">
    <location>
        <begin position="273"/>
        <end position="295"/>
    </location>
</feature>
<dbReference type="Pfam" id="PF00651">
    <property type="entry name" value="BTB"/>
    <property type="match status" value="1"/>
</dbReference>
<evidence type="ECO:0000313" key="3">
    <source>
        <dbReference type="EMBL" id="CZT07853.1"/>
    </source>
</evidence>
<name>A0A1E1LBC4_9HELO</name>
<evidence type="ECO:0000259" key="2">
    <source>
        <dbReference type="Pfam" id="PF00651"/>
    </source>
</evidence>
<accession>A0A1E1LBC4</accession>
<dbReference type="Gene3D" id="3.30.710.10">
    <property type="entry name" value="Potassium Channel Kv1.1, Chain A"/>
    <property type="match status" value="1"/>
</dbReference>
<dbReference type="AlphaFoldDB" id="A0A1E1LBC4"/>
<dbReference type="Proteomes" id="UP000178129">
    <property type="component" value="Unassembled WGS sequence"/>
</dbReference>
<dbReference type="CDD" id="cd18186">
    <property type="entry name" value="BTB_POZ_ZBTB_KLHL-like"/>
    <property type="match status" value="1"/>
</dbReference>
<evidence type="ECO:0000313" key="4">
    <source>
        <dbReference type="Proteomes" id="UP000178129"/>
    </source>
</evidence>
<sequence length="295" mass="33259">MMKKKKRTVVEQPSIEQEAIETSVRKSSFLRATQSDRITILVGPSQKSFQVPQDLLMIWSPPLGGMYLSGLQESRERLIPLPHIKISTFEDFLIWIYACEPSVNFKNLASVLDLAIFAEMYIICQLKNQTSDILRTELGSGRWQLSPNDVSMVYDEVPPDSILLAFGHSSGFGSYANAASAHRQHDNYLNWKLAFAKHSDLGWDYFRQIQTGHAQTAMNWGGPCRFHDHRDIPGVRREDVDECSCPRGALPIEEAQPTEKQHAVVEGLSAVEEIPQSTEEAQPTEEPSAVEKILF</sequence>
<dbReference type="EMBL" id="FJUW01000044">
    <property type="protein sequence ID" value="CZT07853.1"/>
    <property type="molecule type" value="Genomic_DNA"/>
</dbReference>